<name>A0AAD9QD70_ACRCE</name>
<organism evidence="2 3">
    <name type="scientific">Acropora cervicornis</name>
    <name type="common">Staghorn coral</name>
    <dbReference type="NCBI Taxonomy" id="6130"/>
    <lineage>
        <taxon>Eukaryota</taxon>
        <taxon>Metazoa</taxon>
        <taxon>Cnidaria</taxon>
        <taxon>Anthozoa</taxon>
        <taxon>Hexacorallia</taxon>
        <taxon>Scleractinia</taxon>
        <taxon>Astrocoeniina</taxon>
        <taxon>Acroporidae</taxon>
        <taxon>Acropora</taxon>
    </lineage>
</organism>
<keyword evidence="1" id="KW-1133">Transmembrane helix</keyword>
<evidence type="ECO:0008006" key="4">
    <source>
        <dbReference type="Google" id="ProtNLM"/>
    </source>
</evidence>
<evidence type="ECO:0000313" key="3">
    <source>
        <dbReference type="Proteomes" id="UP001249851"/>
    </source>
</evidence>
<reference evidence="2" key="1">
    <citation type="journal article" date="2023" name="G3 (Bethesda)">
        <title>Whole genome assembly and annotation of the endangered Caribbean coral Acropora cervicornis.</title>
        <authorList>
            <person name="Selwyn J.D."/>
            <person name="Vollmer S.V."/>
        </authorList>
    </citation>
    <scope>NUCLEOTIDE SEQUENCE</scope>
    <source>
        <strain evidence="2">K2</strain>
    </source>
</reference>
<accession>A0AAD9QD70</accession>
<feature type="transmembrane region" description="Helical" evidence="1">
    <location>
        <begin position="118"/>
        <end position="138"/>
    </location>
</feature>
<gene>
    <name evidence="2" type="ORF">P5673_018920</name>
</gene>
<evidence type="ECO:0000313" key="2">
    <source>
        <dbReference type="EMBL" id="KAK2558715.1"/>
    </source>
</evidence>
<comment type="caution">
    <text evidence="2">The sequence shown here is derived from an EMBL/GenBank/DDBJ whole genome shotgun (WGS) entry which is preliminary data.</text>
</comment>
<dbReference type="EMBL" id="JARQWQ010000043">
    <property type="protein sequence ID" value="KAK2558715.1"/>
    <property type="molecule type" value="Genomic_DNA"/>
</dbReference>
<proteinExistence type="predicted"/>
<reference evidence="2" key="2">
    <citation type="journal article" date="2023" name="Science">
        <title>Genomic signatures of disease resistance in endangered staghorn corals.</title>
        <authorList>
            <person name="Vollmer S.V."/>
            <person name="Selwyn J.D."/>
            <person name="Despard B.A."/>
            <person name="Roesel C.L."/>
        </authorList>
    </citation>
    <scope>NUCLEOTIDE SEQUENCE</scope>
    <source>
        <strain evidence="2">K2</strain>
    </source>
</reference>
<sequence length="233" mass="26675">MADAVHEVGAALPNCWGFVDGTVRPVCRPGEAQRILYNGHRRVHSIKFEQVLAANGVIVRMYGPVGRYESGIQSGNLVSEYSESATFRLCKQIIHESRHCMFAHDPAGLCLLKMAVELIENLFVLAQVLYFVMGTVLLRKRRLLKQSCRWQNQQRRQFWVRPGGSSVWWDNLKNNVAAASKWKENFTMSKTTFLDLCDKLRPLLEKKTTKMRCSLSVETQFTLTLYYLLDGGR</sequence>
<keyword evidence="1" id="KW-0472">Membrane</keyword>
<protein>
    <recommendedName>
        <fullName evidence="4">DDE Tnp4 domain-containing protein</fullName>
    </recommendedName>
</protein>
<keyword evidence="1" id="KW-0812">Transmembrane</keyword>
<evidence type="ECO:0000256" key="1">
    <source>
        <dbReference type="SAM" id="Phobius"/>
    </source>
</evidence>
<dbReference type="Proteomes" id="UP001249851">
    <property type="component" value="Unassembled WGS sequence"/>
</dbReference>
<dbReference type="AlphaFoldDB" id="A0AAD9QD70"/>
<keyword evidence="3" id="KW-1185">Reference proteome</keyword>